<dbReference type="PRINTS" id="PR00032">
    <property type="entry name" value="HTHARAC"/>
</dbReference>
<dbReference type="InterPro" id="IPR009057">
    <property type="entry name" value="Homeodomain-like_sf"/>
</dbReference>
<dbReference type="Pfam" id="PF14525">
    <property type="entry name" value="AraC_binding_2"/>
    <property type="match status" value="1"/>
</dbReference>
<keyword evidence="6" id="KW-1185">Reference proteome</keyword>
<dbReference type="SUPFAM" id="SSF46689">
    <property type="entry name" value="Homeodomain-like"/>
    <property type="match status" value="1"/>
</dbReference>
<dbReference type="PANTHER" id="PTHR46796">
    <property type="entry name" value="HTH-TYPE TRANSCRIPTIONAL ACTIVATOR RHAS-RELATED"/>
    <property type="match status" value="1"/>
</dbReference>
<evidence type="ECO:0000313" key="6">
    <source>
        <dbReference type="Proteomes" id="UP001501218"/>
    </source>
</evidence>
<feature type="domain" description="HTH araC/xylS-type" evidence="4">
    <location>
        <begin position="213"/>
        <end position="314"/>
    </location>
</feature>
<keyword evidence="3" id="KW-0804">Transcription</keyword>
<accession>A0ABN3GGH8</accession>
<dbReference type="InterPro" id="IPR050204">
    <property type="entry name" value="AraC_XylS_family_regulators"/>
</dbReference>
<evidence type="ECO:0000259" key="4">
    <source>
        <dbReference type="PROSITE" id="PS01124"/>
    </source>
</evidence>
<dbReference type="InterPro" id="IPR035418">
    <property type="entry name" value="AraC-bd_2"/>
</dbReference>
<sequence length="318" mass="35146">MPSLAQRTRDLVSEADPEVSFGSWTTAVRRSVLSFEFDCERPQEFGGALNDRSLGEVNFVNMACGRHAAYRDGRAAAEAGYYVLTLQLSGSLRMEQDERAARLRPGEFAVYDSSRPARLVSSDDYRSTCVRFPKELLGGPHPEPLAEVTATAFAYEPGLPSVVWDTLISLNRNLHAMGPHAGLAVHNVMDMVGVMLRTAAGAVVRSDQEMLLHRIRAHIDAHLDDPELGPAQIAAAHYISLRQLHSLFERTGSSVARWIRTRRIELCKRDLADPANSSVPISTLAARRGFTNPSHFAQLFKRTTGRSPKAYRHAASRP</sequence>
<keyword evidence="1" id="KW-0805">Transcription regulation</keyword>
<proteinExistence type="predicted"/>
<dbReference type="PANTHER" id="PTHR46796:SF6">
    <property type="entry name" value="ARAC SUBFAMILY"/>
    <property type="match status" value="1"/>
</dbReference>
<keyword evidence="2" id="KW-0238">DNA-binding</keyword>
<organism evidence="5 6">
    <name type="scientific">Saccharopolyspora halophila</name>
    <dbReference type="NCBI Taxonomy" id="405551"/>
    <lineage>
        <taxon>Bacteria</taxon>
        <taxon>Bacillati</taxon>
        <taxon>Actinomycetota</taxon>
        <taxon>Actinomycetes</taxon>
        <taxon>Pseudonocardiales</taxon>
        <taxon>Pseudonocardiaceae</taxon>
        <taxon>Saccharopolyspora</taxon>
    </lineage>
</organism>
<gene>
    <name evidence="5" type="ORF">GCM10009854_30970</name>
</gene>
<name>A0ABN3GGH8_9PSEU</name>
<dbReference type="EMBL" id="BAAARA010000009">
    <property type="protein sequence ID" value="GAA2350974.1"/>
    <property type="molecule type" value="Genomic_DNA"/>
</dbReference>
<dbReference type="Pfam" id="PF12833">
    <property type="entry name" value="HTH_18"/>
    <property type="match status" value="1"/>
</dbReference>
<evidence type="ECO:0000256" key="1">
    <source>
        <dbReference type="ARBA" id="ARBA00023015"/>
    </source>
</evidence>
<dbReference type="SMART" id="SM00342">
    <property type="entry name" value="HTH_ARAC"/>
    <property type="match status" value="1"/>
</dbReference>
<dbReference type="Proteomes" id="UP001501218">
    <property type="component" value="Unassembled WGS sequence"/>
</dbReference>
<comment type="caution">
    <text evidence="5">The sequence shown here is derived from an EMBL/GenBank/DDBJ whole genome shotgun (WGS) entry which is preliminary data.</text>
</comment>
<evidence type="ECO:0000256" key="2">
    <source>
        <dbReference type="ARBA" id="ARBA00023125"/>
    </source>
</evidence>
<evidence type="ECO:0000313" key="5">
    <source>
        <dbReference type="EMBL" id="GAA2350974.1"/>
    </source>
</evidence>
<evidence type="ECO:0000256" key="3">
    <source>
        <dbReference type="ARBA" id="ARBA00023163"/>
    </source>
</evidence>
<protein>
    <submittedName>
        <fullName evidence="5">Helix-turn-helix domain-containing protein</fullName>
    </submittedName>
</protein>
<dbReference type="PROSITE" id="PS01124">
    <property type="entry name" value="HTH_ARAC_FAMILY_2"/>
    <property type="match status" value="1"/>
</dbReference>
<dbReference type="InterPro" id="IPR020449">
    <property type="entry name" value="Tscrpt_reg_AraC-type_HTH"/>
</dbReference>
<reference evidence="5 6" key="1">
    <citation type="journal article" date="2019" name="Int. J. Syst. Evol. Microbiol.">
        <title>The Global Catalogue of Microorganisms (GCM) 10K type strain sequencing project: providing services to taxonomists for standard genome sequencing and annotation.</title>
        <authorList>
            <consortium name="The Broad Institute Genomics Platform"/>
            <consortium name="The Broad Institute Genome Sequencing Center for Infectious Disease"/>
            <person name="Wu L."/>
            <person name="Ma J."/>
        </authorList>
    </citation>
    <scope>NUCLEOTIDE SEQUENCE [LARGE SCALE GENOMIC DNA]</scope>
    <source>
        <strain evidence="5 6">JCM 16221</strain>
    </source>
</reference>
<dbReference type="Gene3D" id="1.10.10.60">
    <property type="entry name" value="Homeodomain-like"/>
    <property type="match status" value="1"/>
</dbReference>
<dbReference type="RefSeq" id="WP_344132346.1">
    <property type="nucleotide sequence ID" value="NZ_BAAARA010000009.1"/>
</dbReference>
<dbReference type="InterPro" id="IPR018060">
    <property type="entry name" value="HTH_AraC"/>
</dbReference>